<keyword evidence="1" id="KW-0812">Transmembrane</keyword>
<feature type="transmembrane region" description="Helical" evidence="1">
    <location>
        <begin position="162"/>
        <end position="182"/>
    </location>
</feature>
<feature type="transmembrane region" description="Helical" evidence="1">
    <location>
        <begin position="61"/>
        <end position="86"/>
    </location>
</feature>
<evidence type="ECO:0000313" key="2">
    <source>
        <dbReference type="EMBL" id="MQM25023.1"/>
    </source>
</evidence>
<organism evidence="2 3">
    <name type="scientific">Glycomyces albidus</name>
    <dbReference type="NCBI Taxonomy" id="2656774"/>
    <lineage>
        <taxon>Bacteria</taxon>
        <taxon>Bacillati</taxon>
        <taxon>Actinomycetota</taxon>
        <taxon>Actinomycetes</taxon>
        <taxon>Glycomycetales</taxon>
        <taxon>Glycomycetaceae</taxon>
        <taxon>Glycomyces</taxon>
    </lineage>
</organism>
<proteinExistence type="predicted"/>
<dbReference type="EMBL" id="WIAO01000004">
    <property type="protein sequence ID" value="MQM25023.1"/>
    <property type="molecule type" value="Genomic_DNA"/>
</dbReference>
<sequence>MNTHLHVISLIAGPLLGAVATFFWESDRYGVTASVVLMCSTVAWIYGLLGVWERVGERRPWFGAVGTVLALAGFAGGMAFSLQGFFEAIFRVSGPESLAAAADHPIASAVVLWIPGPAFPLALCALGIALAWTRLAPLWLGALLVLSGAVFPLSRITRTESIAHAADVLILAAFTALAVLYVRTGLRRPGREPASAAT</sequence>
<name>A0A6L5G5V8_9ACTN</name>
<feature type="transmembrane region" description="Helical" evidence="1">
    <location>
        <begin position="106"/>
        <end position="131"/>
    </location>
</feature>
<dbReference type="Proteomes" id="UP000477750">
    <property type="component" value="Unassembled WGS sequence"/>
</dbReference>
<keyword evidence="3" id="KW-1185">Reference proteome</keyword>
<dbReference type="RefSeq" id="WP_153024186.1">
    <property type="nucleotide sequence ID" value="NZ_WIAO01000004.1"/>
</dbReference>
<evidence type="ECO:0000256" key="1">
    <source>
        <dbReference type="SAM" id="Phobius"/>
    </source>
</evidence>
<reference evidence="2 3" key="1">
    <citation type="submission" date="2019-10" db="EMBL/GenBank/DDBJ databases">
        <title>Glycomyces albidus sp. nov., a novel actinomycete isolated from rhizosphere soil of wheat (Triticum aestivum L.).</title>
        <authorList>
            <person name="Qian L."/>
        </authorList>
    </citation>
    <scope>NUCLEOTIDE SEQUENCE [LARGE SCALE GENOMIC DNA]</scope>
    <source>
        <strain evidence="2 3">NEAU-7082</strain>
    </source>
</reference>
<evidence type="ECO:0000313" key="3">
    <source>
        <dbReference type="Proteomes" id="UP000477750"/>
    </source>
</evidence>
<protein>
    <submittedName>
        <fullName evidence="2">Uncharacterized protein</fullName>
    </submittedName>
</protein>
<dbReference type="AlphaFoldDB" id="A0A6L5G5V8"/>
<gene>
    <name evidence="2" type="ORF">GFD30_05450</name>
</gene>
<feature type="transmembrane region" description="Helical" evidence="1">
    <location>
        <begin position="138"/>
        <end position="156"/>
    </location>
</feature>
<comment type="caution">
    <text evidence="2">The sequence shown here is derived from an EMBL/GenBank/DDBJ whole genome shotgun (WGS) entry which is preliminary data.</text>
</comment>
<feature type="transmembrane region" description="Helical" evidence="1">
    <location>
        <begin position="7"/>
        <end position="24"/>
    </location>
</feature>
<keyword evidence="1" id="KW-1133">Transmembrane helix</keyword>
<keyword evidence="1" id="KW-0472">Membrane</keyword>
<feature type="transmembrane region" description="Helical" evidence="1">
    <location>
        <begin position="30"/>
        <end position="49"/>
    </location>
</feature>
<accession>A0A6L5G5V8</accession>